<sequence>MFRLKKKTSEATHPGLEAPEAGRRITVWIYSLAALVIFLSTASLTFIAHMAWGEADRRALEAEQMRLTNTLKDIHRQVARNQVTMAQWDDTFNALQAPLDREFIEDELIGDLWEDFNLDRTFVVMPDGTLIAQAIRDDVLIENRQLPAENLVRKLAEQTAAAFRKRHDGSNSVFAEWYMPQSALLETSQSAFAQIDGSRAFLSAIPVLPDEGHVRLEGDYPAILVNAVYIDQDWLTGLNEQLGYRDFRFFPGEPERKHPTNYLVQAADGSTFGYFKWDHSKPGREIWIMALPLIVLLASIIAIVAFALATKISRLSASLEESERKNRHFARHDALTGLPNRHHFSDCLTFSLDGLPDRGFAIFACDLDRFKPVNDTYGHEAGDQVICTVADRMRLLVGKDGVVSRIGGDEFIVLFTKHTDRDRLAALAEEIRRSIAEPIDIGGGQQVDIGVSIGIASAPESGTSEKDLIRMADMALYRAKDKGRNAYEFAGPHSLEAAKARKQMDLQAIPASR</sequence>
<keyword evidence="1" id="KW-1133">Transmembrane helix</keyword>
<keyword evidence="3" id="KW-0808">Transferase</keyword>
<keyword evidence="3" id="KW-0548">Nucleotidyltransferase</keyword>
<dbReference type="InterPro" id="IPR043128">
    <property type="entry name" value="Rev_trsase/Diguanyl_cyclase"/>
</dbReference>
<organism evidence="3 4">
    <name type="scientific">Roseibium aggregatum</name>
    <dbReference type="NCBI Taxonomy" id="187304"/>
    <lineage>
        <taxon>Bacteria</taxon>
        <taxon>Pseudomonadati</taxon>
        <taxon>Pseudomonadota</taxon>
        <taxon>Alphaproteobacteria</taxon>
        <taxon>Hyphomicrobiales</taxon>
        <taxon>Stappiaceae</taxon>
        <taxon>Roseibium</taxon>
    </lineage>
</organism>
<keyword evidence="1" id="KW-0812">Transmembrane</keyword>
<dbReference type="NCBIfam" id="TIGR00254">
    <property type="entry name" value="GGDEF"/>
    <property type="match status" value="1"/>
</dbReference>
<keyword evidence="4" id="KW-1185">Reference proteome</keyword>
<dbReference type="Pfam" id="PF00990">
    <property type="entry name" value="GGDEF"/>
    <property type="match status" value="1"/>
</dbReference>
<dbReference type="PANTHER" id="PTHR46663:SF2">
    <property type="entry name" value="GGDEF DOMAIN-CONTAINING PROTEIN"/>
    <property type="match status" value="1"/>
</dbReference>
<dbReference type="GO" id="GO:0052621">
    <property type="term" value="F:diguanylate cyclase activity"/>
    <property type="evidence" value="ECO:0007669"/>
    <property type="project" value="UniProtKB-EC"/>
</dbReference>
<dbReference type="OrthoDB" id="9812260at2"/>
<dbReference type="InterPro" id="IPR007892">
    <property type="entry name" value="CHASE4"/>
</dbReference>
<evidence type="ECO:0000313" key="4">
    <source>
        <dbReference type="Proteomes" id="UP000048926"/>
    </source>
</evidence>
<dbReference type="InterPro" id="IPR052163">
    <property type="entry name" value="DGC-Regulatory_Protein"/>
</dbReference>
<evidence type="ECO:0000256" key="1">
    <source>
        <dbReference type="SAM" id="Phobius"/>
    </source>
</evidence>
<dbReference type="RefSeq" id="WP_055653565.1">
    <property type="nucleotide sequence ID" value="NZ_CXST01000001.1"/>
</dbReference>
<dbReference type="STRING" id="187304.B0E33_00975"/>
<dbReference type="PROSITE" id="PS50887">
    <property type="entry name" value="GGDEF"/>
    <property type="match status" value="1"/>
</dbReference>
<dbReference type="Pfam" id="PF05228">
    <property type="entry name" value="CHASE4"/>
    <property type="match status" value="1"/>
</dbReference>
<gene>
    <name evidence="3" type="primary">adrA</name>
    <name evidence="3" type="ORF">LAL4801_00130</name>
</gene>
<dbReference type="PANTHER" id="PTHR46663">
    <property type="entry name" value="DIGUANYLATE CYCLASE DGCT-RELATED"/>
    <property type="match status" value="1"/>
</dbReference>
<dbReference type="FunFam" id="3.30.70.270:FF:000001">
    <property type="entry name" value="Diguanylate cyclase domain protein"/>
    <property type="match status" value="1"/>
</dbReference>
<dbReference type="InterPro" id="IPR029787">
    <property type="entry name" value="Nucleotide_cyclase"/>
</dbReference>
<dbReference type="EMBL" id="CXST01000001">
    <property type="protein sequence ID" value="CTQ41710.1"/>
    <property type="molecule type" value="Genomic_DNA"/>
</dbReference>
<proteinExistence type="predicted"/>
<feature type="transmembrane region" description="Helical" evidence="1">
    <location>
        <begin position="286"/>
        <end position="309"/>
    </location>
</feature>
<dbReference type="AlphaFoldDB" id="A0A0M6XY46"/>
<evidence type="ECO:0000313" key="3">
    <source>
        <dbReference type="EMBL" id="CTQ41710.1"/>
    </source>
</evidence>
<reference evidence="4" key="1">
    <citation type="submission" date="2015-07" db="EMBL/GenBank/DDBJ databases">
        <authorList>
            <person name="Rodrigo-Torres Lidia"/>
            <person name="Arahal R.David."/>
        </authorList>
    </citation>
    <scope>NUCLEOTIDE SEQUENCE [LARGE SCALE GENOMIC DNA]</scope>
    <source>
        <strain evidence="4">CECT 4801</strain>
    </source>
</reference>
<dbReference type="SMART" id="SM00267">
    <property type="entry name" value="GGDEF"/>
    <property type="match status" value="1"/>
</dbReference>
<name>A0A0M6XY46_9HYPH</name>
<protein>
    <submittedName>
        <fullName evidence="3">Putative diguanylate cyclase AdrA</fullName>
        <ecNumber evidence="3">2.7.7.65</ecNumber>
    </submittedName>
</protein>
<dbReference type="EC" id="2.7.7.65" evidence="3"/>
<feature type="domain" description="GGDEF" evidence="2">
    <location>
        <begin position="358"/>
        <end position="492"/>
    </location>
</feature>
<dbReference type="SUPFAM" id="SSF55073">
    <property type="entry name" value="Nucleotide cyclase"/>
    <property type="match status" value="1"/>
</dbReference>
<accession>A0A0M6XY46</accession>
<dbReference type="CDD" id="cd01949">
    <property type="entry name" value="GGDEF"/>
    <property type="match status" value="1"/>
</dbReference>
<dbReference type="Proteomes" id="UP000048926">
    <property type="component" value="Unassembled WGS sequence"/>
</dbReference>
<keyword evidence="1" id="KW-0472">Membrane</keyword>
<dbReference type="Gene3D" id="3.30.70.270">
    <property type="match status" value="1"/>
</dbReference>
<evidence type="ECO:0000259" key="2">
    <source>
        <dbReference type="PROSITE" id="PS50887"/>
    </source>
</evidence>
<dbReference type="InterPro" id="IPR000160">
    <property type="entry name" value="GGDEF_dom"/>
</dbReference>
<feature type="transmembrane region" description="Helical" evidence="1">
    <location>
        <begin position="27"/>
        <end position="48"/>
    </location>
</feature>